<feature type="transmembrane region" description="Helical" evidence="9">
    <location>
        <begin position="12"/>
        <end position="35"/>
    </location>
</feature>
<keyword evidence="2" id="KW-1003">Cell membrane</keyword>
<evidence type="ECO:0000256" key="5">
    <source>
        <dbReference type="ARBA" id="ARBA00023040"/>
    </source>
</evidence>
<keyword evidence="3 9" id="KW-0812">Transmembrane</keyword>
<keyword evidence="8" id="KW-0807">Transducer</keyword>
<feature type="transmembrane region" description="Helical" evidence="9">
    <location>
        <begin position="205"/>
        <end position="225"/>
    </location>
</feature>
<sequence length="401" mass="46056">MEESSAEYKILASAGIMVLILLSLFGNILVCCAVYHSRNLRARVNILIVSLAVSDILIATISMPLWMNLILTNYRNMSHQATIRMLEFSMFVDILGGIASIGNLVAISYERLWSVFSPLNHRRYLTNFTLGIIVACVWAYAIFVAATTVAWFHTWYYVTLYNAIVGFFFPLFLIIVAYLCIFIIVNKSPRTVVSTEDSFKINLTICIIVGLFVVCWAPHFIFSVLHQHCEVCYNHLLDNLWYRSLSTWLHYANSCVNPLVYGIANAQYQEAFKHVLKRLCQCCFFKKDTLQDTERLPSLYFPNGHQERCNMNDKLRVELEPDEKEQVTGAVGYDEDHSYPPGDYRALPIFPAGHRNRRWTSDTSTTTETFLFNFTHGNTHYGRRACSNCTYHSHCIYSSLI</sequence>
<dbReference type="PANTHER" id="PTHR24247">
    <property type="entry name" value="5-HYDROXYTRYPTAMINE RECEPTOR"/>
    <property type="match status" value="1"/>
</dbReference>
<proteinExistence type="evidence at transcript level"/>
<dbReference type="GO" id="GO:0007187">
    <property type="term" value="P:G protein-coupled receptor signaling pathway, coupled to cyclic nucleotide second messenger"/>
    <property type="evidence" value="ECO:0007669"/>
    <property type="project" value="TreeGrafter"/>
</dbReference>
<dbReference type="Gene3D" id="1.20.1070.10">
    <property type="entry name" value="Rhodopsin 7-helix transmembrane proteins"/>
    <property type="match status" value="1"/>
</dbReference>
<dbReference type="PRINTS" id="PR00237">
    <property type="entry name" value="GPCRRHODOPSN"/>
</dbReference>
<evidence type="ECO:0000313" key="11">
    <source>
        <dbReference type="EMBL" id="JAC85145.1"/>
    </source>
</evidence>
<keyword evidence="7" id="KW-0675">Receptor</keyword>
<dbReference type="InterPro" id="IPR017452">
    <property type="entry name" value="GPCR_Rhodpsn_7TM"/>
</dbReference>
<feature type="transmembrane region" description="Helical" evidence="9">
    <location>
        <begin position="88"/>
        <end position="107"/>
    </location>
</feature>
<protein>
    <submittedName>
        <fullName evidence="11">7 transmembrane protein</fullName>
    </submittedName>
</protein>
<dbReference type="Pfam" id="PF00001">
    <property type="entry name" value="7tm_1"/>
    <property type="match status" value="2"/>
</dbReference>
<keyword evidence="5" id="KW-0297">G-protein coupled receptor</keyword>
<dbReference type="PROSITE" id="PS50262">
    <property type="entry name" value="G_PROTEIN_RECEP_F1_2"/>
    <property type="match status" value="1"/>
</dbReference>
<reference evidence="11" key="1">
    <citation type="journal article" date="2014" name="PLoS Genet.">
        <title>Differential Responses to Wnt and PCP Disruption Predict Expression and Developmental Function of Conserved and Novel Genes in a Cnidarian.</title>
        <authorList>
            <person name="Lapebie P."/>
            <person name="Ruggiero A."/>
            <person name="Barreau C."/>
            <person name="Chevalier S."/>
            <person name="Chang P."/>
            <person name="Dru P."/>
            <person name="Houliston E."/>
            <person name="Momose T."/>
        </authorList>
    </citation>
    <scope>NUCLEOTIDE SEQUENCE</scope>
</reference>
<evidence type="ECO:0000256" key="3">
    <source>
        <dbReference type="ARBA" id="ARBA00022692"/>
    </source>
</evidence>
<dbReference type="GO" id="GO:0005886">
    <property type="term" value="C:plasma membrane"/>
    <property type="evidence" value="ECO:0007669"/>
    <property type="project" value="UniProtKB-SubCell"/>
</dbReference>
<feature type="transmembrane region" description="Helical" evidence="9">
    <location>
        <begin position="164"/>
        <end position="185"/>
    </location>
</feature>
<dbReference type="SMART" id="SM01381">
    <property type="entry name" value="7TM_GPCR_Srsx"/>
    <property type="match status" value="1"/>
</dbReference>
<dbReference type="GO" id="GO:0030425">
    <property type="term" value="C:dendrite"/>
    <property type="evidence" value="ECO:0007669"/>
    <property type="project" value="TreeGrafter"/>
</dbReference>
<dbReference type="SUPFAM" id="SSF81321">
    <property type="entry name" value="Family A G protein-coupled receptor-like"/>
    <property type="match status" value="1"/>
</dbReference>
<dbReference type="GO" id="GO:0007268">
    <property type="term" value="P:chemical synaptic transmission"/>
    <property type="evidence" value="ECO:0007669"/>
    <property type="project" value="TreeGrafter"/>
</dbReference>
<evidence type="ECO:0000259" key="10">
    <source>
        <dbReference type="PROSITE" id="PS50262"/>
    </source>
</evidence>
<feature type="transmembrane region" description="Helical" evidence="9">
    <location>
        <begin position="128"/>
        <end position="152"/>
    </location>
</feature>
<evidence type="ECO:0000256" key="6">
    <source>
        <dbReference type="ARBA" id="ARBA00023136"/>
    </source>
</evidence>
<dbReference type="GO" id="GO:0045202">
    <property type="term" value="C:synapse"/>
    <property type="evidence" value="ECO:0007669"/>
    <property type="project" value="GOC"/>
</dbReference>
<evidence type="ECO:0000256" key="7">
    <source>
        <dbReference type="ARBA" id="ARBA00023170"/>
    </source>
</evidence>
<dbReference type="GO" id="GO:0030594">
    <property type="term" value="F:neurotransmitter receptor activity"/>
    <property type="evidence" value="ECO:0007669"/>
    <property type="project" value="TreeGrafter"/>
</dbReference>
<dbReference type="EMBL" id="GBGP01000038">
    <property type="protein sequence ID" value="JAC85145.1"/>
    <property type="molecule type" value="mRNA"/>
</dbReference>
<accession>A0A069DMS2</accession>
<evidence type="ECO:0000256" key="9">
    <source>
        <dbReference type="SAM" id="Phobius"/>
    </source>
</evidence>
<evidence type="ECO:0000256" key="1">
    <source>
        <dbReference type="ARBA" id="ARBA00004651"/>
    </source>
</evidence>
<feature type="domain" description="G-protein coupled receptors family 1 profile" evidence="10">
    <location>
        <begin position="26"/>
        <end position="261"/>
    </location>
</feature>
<dbReference type="CDD" id="cd14967">
    <property type="entry name" value="7tmA_amine_R-like"/>
    <property type="match status" value="1"/>
</dbReference>
<comment type="subcellular location">
    <subcellularLocation>
        <location evidence="1">Cell membrane</location>
        <topology evidence="1">Multi-pass membrane protein</topology>
    </subcellularLocation>
</comment>
<keyword evidence="6 9" id="KW-0472">Membrane</keyword>
<evidence type="ECO:0000256" key="8">
    <source>
        <dbReference type="ARBA" id="ARBA00023224"/>
    </source>
</evidence>
<feature type="transmembrane region" description="Helical" evidence="9">
    <location>
        <begin position="47"/>
        <end position="68"/>
    </location>
</feature>
<dbReference type="AlphaFoldDB" id="A0A069DMS2"/>
<evidence type="ECO:0000256" key="4">
    <source>
        <dbReference type="ARBA" id="ARBA00022989"/>
    </source>
</evidence>
<dbReference type="GO" id="GO:0004993">
    <property type="term" value="F:G protein-coupled serotonin receptor activity"/>
    <property type="evidence" value="ECO:0007669"/>
    <property type="project" value="TreeGrafter"/>
</dbReference>
<evidence type="ECO:0000256" key="2">
    <source>
        <dbReference type="ARBA" id="ARBA00022475"/>
    </source>
</evidence>
<name>A0A069DMS2_9CNID</name>
<organism evidence="11">
    <name type="scientific">Clytia hemisphaerica</name>
    <dbReference type="NCBI Taxonomy" id="252671"/>
    <lineage>
        <taxon>Eukaryota</taxon>
        <taxon>Metazoa</taxon>
        <taxon>Cnidaria</taxon>
        <taxon>Hydrozoa</taxon>
        <taxon>Hydroidolina</taxon>
        <taxon>Leptothecata</taxon>
        <taxon>Obeliida</taxon>
        <taxon>Clytiidae</taxon>
        <taxon>Clytia</taxon>
    </lineage>
</organism>
<dbReference type="PANTHER" id="PTHR24247:SF202">
    <property type="entry name" value="5-HYDROXYTRYPTAMINE RECEPTOR 1"/>
    <property type="match status" value="1"/>
</dbReference>
<dbReference type="InterPro" id="IPR000276">
    <property type="entry name" value="GPCR_Rhodpsn"/>
</dbReference>
<keyword evidence="4 9" id="KW-1133">Transmembrane helix</keyword>